<dbReference type="InterPro" id="IPR015890">
    <property type="entry name" value="Chorismate_C"/>
</dbReference>
<dbReference type="InterPro" id="IPR019999">
    <property type="entry name" value="Anth_synth_I-like"/>
</dbReference>
<dbReference type="GO" id="GO:0046820">
    <property type="term" value="F:4-amino-4-deoxychorismate synthase activity"/>
    <property type="evidence" value="ECO:0007669"/>
    <property type="project" value="TreeGrafter"/>
</dbReference>
<protein>
    <submittedName>
        <fullName evidence="2">Para-aminobenzoate synthetase component 1</fullName>
    </submittedName>
</protein>
<dbReference type="RefSeq" id="WP_121922529.1">
    <property type="nucleotide sequence ID" value="NZ_REFO01000010.1"/>
</dbReference>
<evidence type="ECO:0000313" key="2">
    <source>
        <dbReference type="EMBL" id="RMA97761.1"/>
    </source>
</evidence>
<evidence type="ECO:0000259" key="1">
    <source>
        <dbReference type="Pfam" id="PF00425"/>
    </source>
</evidence>
<dbReference type="SUPFAM" id="SSF56322">
    <property type="entry name" value="ADC synthase"/>
    <property type="match status" value="1"/>
</dbReference>
<evidence type="ECO:0000313" key="3">
    <source>
        <dbReference type="Proteomes" id="UP000280842"/>
    </source>
</evidence>
<dbReference type="Gene3D" id="3.60.120.10">
    <property type="entry name" value="Anthranilate synthase"/>
    <property type="match status" value="1"/>
</dbReference>
<proteinExistence type="predicted"/>
<gene>
    <name evidence="2" type="ORF">CLV39_0388</name>
</gene>
<dbReference type="PANTHER" id="PTHR11236:SF50">
    <property type="entry name" value="AMINODEOXYCHORISMATE SYNTHASE COMPONENT 1"/>
    <property type="match status" value="1"/>
</dbReference>
<dbReference type="EMBL" id="REFO01000010">
    <property type="protein sequence ID" value="RMA97761.1"/>
    <property type="molecule type" value="Genomic_DNA"/>
</dbReference>
<dbReference type="AlphaFoldDB" id="A0A3M0BKK0"/>
<dbReference type="Pfam" id="PF00425">
    <property type="entry name" value="Chorismate_bind"/>
    <property type="match status" value="1"/>
</dbReference>
<feature type="domain" description="Chorismate-utilising enzyme C-terminal" evidence="1">
    <location>
        <begin position="121"/>
        <end position="371"/>
    </location>
</feature>
<keyword evidence="3" id="KW-1185">Reference proteome</keyword>
<comment type="caution">
    <text evidence="2">The sequence shown here is derived from an EMBL/GenBank/DDBJ whole genome shotgun (WGS) entry which is preliminary data.</text>
</comment>
<sequence length="379" mass="44561">MEDIIYSSENGFFDKKGFYFFDKPIFTIQYKNNILQINNKKLKTKNPIPIIEKLIKGYFSVGFISYDFKEYIYENLKKINKDKIDLPLIYLKVYKNFKYQKDFYQKKANNQIFSVKYPDKGRFIEAVKKAKKYIEEGDIYQINLSHRIEIDGFFNVKIIFYNLTKYQPTPYLMLIRDKNFSIISASMELFLEKKGDILKTKPIKGTRPRGKTKEEDEKLKKELYLSEKERAENLMITDLMRNDLGIISEKVLVEKLFEVEEYKSLFQMSSTIKSKLKKDITLKDIIYATFPPGSVTGAPKKRAMEIIDQLEDFKRHIYCGSLFLIKPNMDFIMSVAIRQSIFQKKKCCIYVGAGIVADSIPEKEYEETILKAKANIKSI</sequence>
<accession>A0A3M0BKK0</accession>
<dbReference type="PANTHER" id="PTHR11236">
    <property type="entry name" value="AMINOBENZOATE/ANTHRANILATE SYNTHASE"/>
    <property type="match status" value="1"/>
</dbReference>
<name>A0A3M0BKK0_9AQUI</name>
<organism evidence="2 3">
    <name type="scientific">Hydrogenothermus marinus</name>
    <dbReference type="NCBI Taxonomy" id="133270"/>
    <lineage>
        <taxon>Bacteria</taxon>
        <taxon>Pseudomonadati</taxon>
        <taxon>Aquificota</taxon>
        <taxon>Aquificia</taxon>
        <taxon>Aquificales</taxon>
        <taxon>Hydrogenothermaceae</taxon>
        <taxon>Hydrogenothermus</taxon>
    </lineage>
</organism>
<dbReference type="GO" id="GO:0000162">
    <property type="term" value="P:L-tryptophan biosynthetic process"/>
    <property type="evidence" value="ECO:0007669"/>
    <property type="project" value="TreeGrafter"/>
</dbReference>
<dbReference type="InterPro" id="IPR005801">
    <property type="entry name" value="ADC_synthase"/>
</dbReference>
<dbReference type="OrthoDB" id="9803598at2"/>
<reference evidence="2 3" key="1">
    <citation type="submission" date="2018-10" db="EMBL/GenBank/DDBJ databases">
        <title>Genomic Encyclopedia of Archaeal and Bacterial Type Strains, Phase II (KMG-II): from individual species to whole genera.</title>
        <authorList>
            <person name="Goeker M."/>
        </authorList>
    </citation>
    <scope>NUCLEOTIDE SEQUENCE [LARGE SCALE GENOMIC DNA]</scope>
    <source>
        <strain evidence="2 3">VM1</strain>
    </source>
</reference>
<dbReference type="Proteomes" id="UP000280842">
    <property type="component" value="Unassembled WGS sequence"/>
</dbReference>